<comment type="similarity">
    <text evidence="2">Belongs to the tetraspanin (TM4SF) family.</text>
</comment>
<comment type="caution">
    <text evidence="7">The sequence shown here is derived from an EMBL/GenBank/DDBJ whole genome shotgun (WGS) entry which is preliminary data.</text>
</comment>
<keyword evidence="8" id="KW-1185">Reference proteome</keyword>
<dbReference type="InterPro" id="IPR044991">
    <property type="entry name" value="TET_plant"/>
</dbReference>
<evidence type="ECO:0000256" key="3">
    <source>
        <dbReference type="ARBA" id="ARBA00022692"/>
    </source>
</evidence>
<dbReference type="InterPro" id="IPR018499">
    <property type="entry name" value="Tetraspanin/Peripherin"/>
</dbReference>
<dbReference type="Pfam" id="PF00335">
    <property type="entry name" value="Tetraspanin"/>
    <property type="match status" value="1"/>
</dbReference>
<sequence>MPVRELEFGKAMAFLIKFITFPLSLAMGIRAITPISTAAFGFNFLGIVFIVIGFISLILLIVDCVMNKRAKDDYVSGSFCCGLLLYVLMFAFGIFALAVSCQGNGKSIPGIKYKEYKLSSYSKWVQHMVNNDRLWEKYYKRTLIKHNVCKDMVSGIYKLDTLDQLHQRPLNFFESGCCKPAEECKFNYTSPTVWTNSINNTSTTTSTESTNADCYKWSNDPNTYCFNCQSCKAAFAQDVKNSWYIPRLLTVIFLVIKVGLATLICCLYYCCKGRDSTKN</sequence>
<gene>
    <name evidence="7" type="ORF">RND81_01G202700</name>
</gene>
<organism evidence="7 8">
    <name type="scientific">Saponaria officinalis</name>
    <name type="common">Common soapwort</name>
    <name type="synonym">Lychnis saponaria</name>
    <dbReference type="NCBI Taxonomy" id="3572"/>
    <lineage>
        <taxon>Eukaryota</taxon>
        <taxon>Viridiplantae</taxon>
        <taxon>Streptophyta</taxon>
        <taxon>Embryophyta</taxon>
        <taxon>Tracheophyta</taxon>
        <taxon>Spermatophyta</taxon>
        <taxon>Magnoliopsida</taxon>
        <taxon>eudicotyledons</taxon>
        <taxon>Gunneridae</taxon>
        <taxon>Pentapetalae</taxon>
        <taxon>Caryophyllales</taxon>
        <taxon>Caryophyllaceae</taxon>
        <taxon>Caryophylleae</taxon>
        <taxon>Saponaria</taxon>
    </lineage>
</organism>
<evidence type="ECO:0000313" key="7">
    <source>
        <dbReference type="EMBL" id="KAK9758043.1"/>
    </source>
</evidence>
<dbReference type="Proteomes" id="UP001443914">
    <property type="component" value="Unassembled WGS sequence"/>
</dbReference>
<evidence type="ECO:0000313" key="8">
    <source>
        <dbReference type="Proteomes" id="UP001443914"/>
    </source>
</evidence>
<dbReference type="GO" id="GO:0016020">
    <property type="term" value="C:membrane"/>
    <property type="evidence" value="ECO:0007669"/>
    <property type="project" value="UniProtKB-SubCell"/>
</dbReference>
<reference evidence="7" key="1">
    <citation type="submission" date="2024-03" db="EMBL/GenBank/DDBJ databases">
        <title>WGS assembly of Saponaria officinalis var. Norfolk2.</title>
        <authorList>
            <person name="Jenkins J."/>
            <person name="Shu S."/>
            <person name="Grimwood J."/>
            <person name="Barry K."/>
            <person name="Goodstein D."/>
            <person name="Schmutz J."/>
            <person name="Leebens-Mack J."/>
            <person name="Osbourn A."/>
        </authorList>
    </citation>
    <scope>NUCLEOTIDE SEQUENCE [LARGE SCALE GENOMIC DNA]</scope>
    <source>
        <strain evidence="7">JIC</strain>
    </source>
</reference>
<dbReference type="GO" id="GO:0009734">
    <property type="term" value="P:auxin-activated signaling pathway"/>
    <property type="evidence" value="ECO:0007669"/>
    <property type="project" value="InterPro"/>
</dbReference>
<keyword evidence="4 6" id="KW-1133">Transmembrane helix</keyword>
<feature type="transmembrane region" description="Helical" evidence="6">
    <location>
        <begin position="74"/>
        <end position="99"/>
    </location>
</feature>
<keyword evidence="3 6" id="KW-0812">Transmembrane</keyword>
<keyword evidence="5 6" id="KW-0472">Membrane</keyword>
<protein>
    <submittedName>
        <fullName evidence="7">Uncharacterized protein</fullName>
    </submittedName>
</protein>
<evidence type="ECO:0000256" key="5">
    <source>
        <dbReference type="ARBA" id="ARBA00023136"/>
    </source>
</evidence>
<dbReference type="EMBL" id="JBDFQZ010000001">
    <property type="protein sequence ID" value="KAK9758043.1"/>
    <property type="molecule type" value="Genomic_DNA"/>
</dbReference>
<dbReference type="PANTHER" id="PTHR32191">
    <property type="entry name" value="TETRASPANIN-8-RELATED"/>
    <property type="match status" value="1"/>
</dbReference>
<accession>A0AAW1NJU5</accession>
<feature type="transmembrane region" description="Helical" evidence="6">
    <location>
        <begin position="38"/>
        <end position="62"/>
    </location>
</feature>
<evidence type="ECO:0000256" key="6">
    <source>
        <dbReference type="SAM" id="Phobius"/>
    </source>
</evidence>
<proteinExistence type="inferred from homology"/>
<comment type="subcellular location">
    <subcellularLocation>
        <location evidence="1">Membrane</location>
        <topology evidence="1">Multi-pass membrane protein</topology>
    </subcellularLocation>
</comment>
<feature type="transmembrane region" description="Helical" evidence="6">
    <location>
        <begin position="248"/>
        <end position="271"/>
    </location>
</feature>
<name>A0AAW1NJU5_SAPOF</name>
<feature type="transmembrane region" description="Helical" evidence="6">
    <location>
        <begin position="12"/>
        <end position="32"/>
    </location>
</feature>
<evidence type="ECO:0000256" key="4">
    <source>
        <dbReference type="ARBA" id="ARBA00022989"/>
    </source>
</evidence>
<evidence type="ECO:0000256" key="1">
    <source>
        <dbReference type="ARBA" id="ARBA00004141"/>
    </source>
</evidence>
<dbReference type="AlphaFoldDB" id="A0AAW1NJU5"/>
<evidence type="ECO:0000256" key="2">
    <source>
        <dbReference type="ARBA" id="ARBA00006840"/>
    </source>
</evidence>